<sequence>CPPCPTTTTTTISQHHHRRLPSTRANVSSPVLRELPILRPKSRVPRNIGPQLPIGLGPTIVLPIIDASIFTPATISRVSHADESGKLQLSSTSTPEYQAKRLSSFLYGSHK</sequence>
<gene>
    <name evidence="2" type="ORF">V1478_002530</name>
</gene>
<evidence type="ECO:0000256" key="1">
    <source>
        <dbReference type="SAM" id="MobiDB-lite"/>
    </source>
</evidence>
<proteinExistence type="predicted"/>
<accession>A0ABD2BSU0</accession>
<keyword evidence="3" id="KW-1185">Reference proteome</keyword>
<dbReference type="Proteomes" id="UP001607302">
    <property type="component" value="Unassembled WGS sequence"/>
</dbReference>
<comment type="caution">
    <text evidence="2">The sequence shown here is derived from an EMBL/GenBank/DDBJ whole genome shotgun (WGS) entry which is preliminary data.</text>
</comment>
<reference evidence="2 3" key="1">
    <citation type="journal article" date="2024" name="Ann. Entomol. Soc. Am.">
        <title>Genomic analyses of the southern and eastern yellowjacket wasps (Hymenoptera: Vespidae) reveal evolutionary signatures of social life.</title>
        <authorList>
            <person name="Catto M.A."/>
            <person name="Caine P.B."/>
            <person name="Orr S.E."/>
            <person name="Hunt B.G."/>
            <person name="Goodisman M.A.D."/>
        </authorList>
    </citation>
    <scope>NUCLEOTIDE SEQUENCE [LARGE SCALE GENOMIC DNA]</scope>
    <source>
        <strain evidence="2">233</strain>
        <tissue evidence="2">Head and thorax</tissue>
    </source>
</reference>
<feature type="region of interest" description="Disordered" evidence="1">
    <location>
        <begin position="1"/>
        <end position="26"/>
    </location>
</feature>
<name>A0ABD2BSU0_VESSQ</name>
<feature type="compositionally biased region" description="Low complexity" evidence="1">
    <location>
        <begin position="1"/>
        <end position="11"/>
    </location>
</feature>
<evidence type="ECO:0000313" key="3">
    <source>
        <dbReference type="Proteomes" id="UP001607302"/>
    </source>
</evidence>
<protein>
    <submittedName>
        <fullName evidence="2">Uncharacterized protein</fullName>
    </submittedName>
</protein>
<dbReference type="AlphaFoldDB" id="A0ABD2BSU0"/>
<feature type="non-terminal residue" evidence="2">
    <location>
        <position position="1"/>
    </location>
</feature>
<dbReference type="EMBL" id="JAUDFV010000056">
    <property type="protein sequence ID" value="KAL2735846.1"/>
    <property type="molecule type" value="Genomic_DNA"/>
</dbReference>
<evidence type="ECO:0000313" key="2">
    <source>
        <dbReference type="EMBL" id="KAL2735846.1"/>
    </source>
</evidence>
<organism evidence="2 3">
    <name type="scientific">Vespula squamosa</name>
    <name type="common">Southern yellow jacket</name>
    <name type="synonym">Wasp</name>
    <dbReference type="NCBI Taxonomy" id="30214"/>
    <lineage>
        <taxon>Eukaryota</taxon>
        <taxon>Metazoa</taxon>
        <taxon>Ecdysozoa</taxon>
        <taxon>Arthropoda</taxon>
        <taxon>Hexapoda</taxon>
        <taxon>Insecta</taxon>
        <taxon>Pterygota</taxon>
        <taxon>Neoptera</taxon>
        <taxon>Endopterygota</taxon>
        <taxon>Hymenoptera</taxon>
        <taxon>Apocrita</taxon>
        <taxon>Aculeata</taxon>
        <taxon>Vespoidea</taxon>
        <taxon>Vespidae</taxon>
        <taxon>Vespinae</taxon>
        <taxon>Vespula</taxon>
    </lineage>
</organism>